<dbReference type="PANTHER" id="PTHR16171">
    <property type="entry name" value="DNA REPAIR PROTEIN COMPLEMENTING XP-G CELLS-RELATED"/>
    <property type="match status" value="1"/>
</dbReference>
<keyword evidence="9" id="KW-0378">Hydrolase</keyword>
<reference evidence="17 18" key="1">
    <citation type="journal article" date="2024" name="BMC Genomics">
        <title>De novo assembly and annotation of Popillia japonica's genome with initial clues to its potential as an invasive pest.</title>
        <authorList>
            <person name="Cucini C."/>
            <person name="Boschi S."/>
            <person name="Funari R."/>
            <person name="Cardaioli E."/>
            <person name="Iannotti N."/>
            <person name="Marturano G."/>
            <person name="Paoli F."/>
            <person name="Bruttini M."/>
            <person name="Carapelli A."/>
            <person name="Frati F."/>
            <person name="Nardi F."/>
        </authorList>
    </citation>
    <scope>NUCLEOTIDE SEQUENCE [LARGE SCALE GENOMIC DNA]</scope>
    <source>
        <strain evidence="17">DMR45628</strain>
    </source>
</reference>
<dbReference type="SMART" id="SM00484">
    <property type="entry name" value="XPGI"/>
    <property type="match status" value="1"/>
</dbReference>
<dbReference type="GO" id="GO:0016788">
    <property type="term" value="F:hydrolase activity, acting on ester bonds"/>
    <property type="evidence" value="ECO:0007669"/>
    <property type="project" value="InterPro"/>
</dbReference>
<feature type="compositionally biased region" description="Polar residues" evidence="14">
    <location>
        <begin position="404"/>
        <end position="421"/>
    </location>
</feature>
<dbReference type="SMART" id="SM00726">
    <property type="entry name" value="UIM"/>
    <property type="match status" value="2"/>
</dbReference>
<dbReference type="PROSITE" id="PS00841">
    <property type="entry name" value="XPG_1"/>
    <property type="match status" value="1"/>
</dbReference>
<dbReference type="SUPFAM" id="SSF88723">
    <property type="entry name" value="PIN domain-like"/>
    <property type="match status" value="1"/>
</dbReference>
<dbReference type="InterPro" id="IPR036279">
    <property type="entry name" value="5-3_exonuclease_C_sf"/>
</dbReference>
<evidence type="ECO:0000256" key="1">
    <source>
        <dbReference type="ARBA" id="ARBA00001946"/>
    </source>
</evidence>
<evidence type="ECO:0000256" key="12">
    <source>
        <dbReference type="ARBA" id="ARBA00023242"/>
    </source>
</evidence>
<dbReference type="Gene3D" id="3.40.50.1010">
    <property type="entry name" value="5'-nuclease"/>
    <property type="match status" value="2"/>
</dbReference>
<dbReference type="InterPro" id="IPR003903">
    <property type="entry name" value="UIM_dom"/>
</dbReference>
<evidence type="ECO:0000313" key="18">
    <source>
        <dbReference type="Proteomes" id="UP001458880"/>
    </source>
</evidence>
<dbReference type="InterPro" id="IPR006085">
    <property type="entry name" value="XPG_DNA_repair_N"/>
</dbReference>
<keyword evidence="11" id="KW-0234">DNA repair</keyword>
<name>A0AAW1JYC1_POPJA</name>
<dbReference type="Gene3D" id="1.10.150.20">
    <property type="entry name" value="5' to 3' exonuclease, C-terminal subdomain"/>
    <property type="match status" value="1"/>
</dbReference>
<dbReference type="GO" id="GO:0005634">
    <property type="term" value="C:nucleus"/>
    <property type="evidence" value="ECO:0007669"/>
    <property type="project" value="UniProtKB-SubCell"/>
</dbReference>
<evidence type="ECO:0000256" key="7">
    <source>
        <dbReference type="ARBA" id="ARBA00022759"/>
    </source>
</evidence>
<dbReference type="Gene3D" id="6.10.140.100">
    <property type="match status" value="1"/>
</dbReference>
<gene>
    <name evidence="17" type="ORF">QE152_g26434</name>
</gene>
<dbReference type="GO" id="GO:0046872">
    <property type="term" value="F:metal ion binding"/>
    <property type="evidence" value="ECO:0007669"/>
    <property type="project" value="UniProtKB-KW"/>
</dbReference>
<comment type="caution">
    <text evidence="17">The sequence shown here is derived from an EMBL/GenBank/DDBJ whole genome shotgun (WGS) entry which is preliminary data.</text>
</comment>
<accession>A0AAW1JYC1</accession>
<evidence type="ECO:0000256" key="9">
    <source>
        <dbReference type="ARBA" id="ARBA00022801"/>
    </source>
</evidence>
<evidence type="ECO:0000259" key="16">
    <source>
        <dbReference type="SMART" id="SM00485"/>
    </source>
</evidence>
<dbReference type="Pfam" id="PF00867">
    <property type="entry name" value="XPG_I"/>
    <property type="match status" value="1"/>
</dbReference>
<keyword evidence="4" id="KW-0597">Phosphoprotein</keyword>
<dbReference type="GO" id="GO:0003697">
    <property type="term" value="F:single-stranded DNA binding"/>
    <property type="evidence" value="ECO:0007669"/>
    <property type="project" value="InterPro"/>
</dbReference>
<dbReference type="InterPro" id="IPR019974">
    <property type="entry name" value="XPG_CS"/>
</dbReference>
<dbReference type="SMART" id="SM00485">
    <property type="entry name" value="XPGN"/>
    <property type="match status" value="1"/>
</dbReference>
<dbReference type="InterPro" id="IPR006084">
    <property type="entry name" value="XPG/Rad2"/>
</dbReference>
<evidence type="ECO:0000256" key="13">
    <source>
        <dbReference type="SAM" id="Coils"/>
    </source>
</evidence>
<dbReference type="FunFam" id="3.40.50.1010:FF:000044">
    <property type="entry name" value="DNA repair endonuclease"/>
    <property type="match status" value="1"/>
</dbReference>
<comment type="cofactor">
    <cofactor evidence="1">
        <name>Mg(2+)</name>
        <dbReference type="ChEBI" id="CHEBI:18420"/>
    </cofactor>
</comment>
<feature type="domain" description="XPG N-terminal" evidence="16">
    <location>
        <begin position="1"/>
        <end position="98"/>
    </location>
</feature>
<dbReference type="InterPro" id="IPR001044">
    <property type="entry name" value="XPG/Rad2_eukaryotes"/>
</dbReference>
<dbReference type="PRINTS" id="PR00066">
    <property type="entry name" value="XRODRMPGMNTG"/>
</dbReference>
<dbReference type="SUPFAM" id="SSF47807">
    <property type="entry name" value="5' to 3' exonuclease, C-terminal subdomain"/>
    <property type="match status" value="1"/>
</dbReference>
<feature type="region of interest" description="Disordered" evidence="14">
    <location>
        <begin position="368"/>
        <end position="428"/>
    </location>
</feature>
<dbReference type="EMBL" id="JASPKY010000303">
    <property type="protein sequence ID" value="KAK9709753.1"/>
    <property type="molecule type" value="Genomic_DNA"/>
</dbReference>
<dbReference type="InterPro" id="IPR006086">
    <property type="entry name" value="XPG-I_dom"/>
</dbReference>
<evidence type="ECO:0000256" key="6">
    <source>
        <dbReference type="ARBA" id="ARBA00022723"/>
    </source>
</evidence>
<dbReference type="PANTHER" id="PTHR16171:SF7">
    <property type="entry name" value="DNA REPAIR PROTEIN RAD2"/>
    <property type="match status" value="1"/>
</dbReference>
<feature type="region of interest" description="Disordered" evidence="14">
    <location>
        <begin position="444"/>
        <end position="476"/>
    </location>
</feature>
<dbReference type="Pfam" id="PF00752">
    <property type="entry name" value="XPG_N"/>
    <property type="match status" value="1"/>
</dbReference>
<dbReference type="InterPro" id="IPR029060">
    <property type="entry name" value="PIN-like_dom_sf"/>
</dbReference>
<keyword evidence="12" id="KW-0539">Nucleus</keyword>
<dbReference type="Pfam" id="PF02809">
    <property type="entry name" value="UIM"/>
    <property type="match status" value="2"/>
</dbReference>
<evidence type="ECO:0000256" key="8">
    <source>
        <dbReference type="ARBA" id="ARBA00022763"/>
    </source>
</evidence>
<keyword evidence="8" id="KW-0227">DNA damage</keyword>
<dbReference type="CDD" id="cd09868">
    <property type="entry name" value="PIN_XPG_RAD2"/>
    <property type="match status" value="2"/>
</dbReference>
<comment type="subcellular location">
    <subcellularLocation>
        <location evidence="2">Nucleus</location>
    </subcellularLocation>
</comment>
<dbReference type="AlphaFoldDB" id="A0AAW1JYC1"/>
<keyword evidence="10" id="KW-0460">Magnesium</keyword>
<keyword evidence="5" id="KW-0540">Nuclease</keyword>
<feature type="compositionally biased region" description="Basic residues" evidence="14">
    <location>
        <begin position="1136"/>
        <end position="1149"/>
    </location>
</feature>
<evidence type="ECO:0000256" key="11">
    <source>
        <dbReference type="ARBA" id="ARBA00023204"/>
    </source>
</evidence>
<feature type="region of interest" description="Disordered" evidence="14">
    <location>
        <begin position="1008"/>
        <end position="1050"/>
    </location>
</feature>
<feature type="compositionally biased region" description="Polar residues" evidence="14">
    <location>
        <begin position="331"/>
        <end position="344"/>
    </location>
</feature>
<evidence type="ECO:0000259" key="15">
    <source>
        <dbReference type="SMART" id="SM00484"/>
    </source>
</evidence>
<dbReference type="InterPro" id="IPR008918">
    <property type="entry name" value="HhH2"/>
</dbReference>
<feature type="region of interest" description="Disordered" evidence="14">
    <location>
        <begin position="1136"/>
        <end position="1162"/>
    </location>
</feature>
<keyword evidence="13" id="KW-0175">Coiled coil</keyword>
<dbReference type="GO" id="GO:0006289">
    <property type="term" value="P:nucleotide-excision repair"/>
    <property type="evidence" value="ECO:0007669"/>
    <property type="project" value="InterPro"/>
</dbReference>
<feature type="region of interest" description="Disordered" evidence="14">
    <location>
        <begin position="543"/>
        <end position="611"/>
    </location>
</feature>
<feature type="region of interest" description="Disordered" evidence="14">
    <location>
        <begin position="313"/>
        <end position="349"/>
    </location>
</feature>
<sequence>MGVQGLWRLIEPSGKPVPLETLENKVLAVDISIWLHQAIKGFQDSKGAPVPNAHLLGIFHRVCKLLYYRIKPVFIFDGGVPVLKRQTIEKRNQQKSKNLNDANRIQKQLLNSLLKHSAINAVLSDKAKAALENDLEKLSQQNVNKDARGDMFVLPQNQNEAVIDNESDGDSSSDDEHRSHLTRHWDLHTIDEKSTQFKSLPVNIRHEILSDLKETRKQSSWGRIHELPTHSDDFSGYQMKRLLKRYSVQVSLEETEKEMGGCTLSLGDLEKLLTNHGVITSESIVGRRIASDENKRYIYIKNLKEAIGQAVDEAKDDETGESINKDGISENIPSNSPCETNSTKSKADIEFEDDLERAIKLSLENKEDSSNFKEIDDIEKCSDESNKSHEKATKETSEADNEYDSQPNSVPISENTGSSSKSKADEEYEQDLEAAIKLSLQDGVTSNKSGDITEKIDLDEEEDRFSDSSGNQSDSELAHKVMASAKSYMIEYSGLTPAEIVKIIGCKAGVGKAKSNTDNNEKSTKIVADKKIDFKKLLNKPSSSEISRLSQEDSDLKKLETDSTPSATKQDVKDNSVELMSDTDSDDDFLDVETSSKSGQQQKELQTTKNQNSLQITIEKVSAIEDDIFKDIFVETDTCKDNLAEETLKIENKKSQNDSSSDNSNEINQVKQINIIENVILTASVNVTTPKESELLKDIVKPSTSTDAEKPKITTTELKNIRDNLAKETTKLIHDRSNKERLAGNITDQMYQEAQELLQLFGVPYVIAPMEAEAQCAFLNEINLTDGTITDDSDIWLFGGKTVYKNFFNQSKLVLEFQAEDIQHSFKLSRYEMILLALLVGSDYTTGLQGVGPVTALEILATFPPPKNESSLNHIKLVTGLREFRRWFKNNKSGKSNKIGLRNKLRNVEISEQFPSLQVVQAYLKPAVETSKEAFSWQKPDVVSLVEFARHKFGWNQTKSEEILKPVLRKLEETTSQSKITNYFKTKHKIQGDLPLDKVSKRVKRAVTKIGGDPSEDPDEIPPSKSTDKSKEKKRKGRKKKEEQVNEEIPENMAVDEDIVQLQQTQKLSRNKVREMKIAMNEMLLKAEKEAQVSVPSVSQSYHLHRKETIPQKERDKADLLRNKLKAVEVFRKSKKGPGFIKKRQKNVRQPKEDAELSESSD</sequence>
<keyword evidence="7" id="KW-0255">Endonuclease</keyword>
<feature type="compositionally biased region" description="Basic and acidic residues" evidence="14">
    <location>
        <begin position="368"/>
        <end position="397"/>
    </location>
</feature>
<feature type="domain" description="XPG-I" evidence="15">
    <location>
        <begin position="759"/>
        <end position="828"/>
    </location>
</feature>
<feature type="coiled-coil region" evidence="13">
    <location>
        <begin position="85"/>
        <end position="148"/>
    </location>
</feature>
<feature type="compositionally biased region" description="Acidic residues" evidence="14">
    <location>
        <begin position="581"/>
        <end position="591"/>
    </location>
</feature>
<evidence type="ECO:0000313" key="17">
    <source>
        <dbReference type="EMBL" id="KAK9709753.1"/>
    </source>
</evidence>
<dbReference type="Proteomes" id="UP001458880">
    <property type="component" value="Unassembled WGS sequence"/>
</dbReference>
<evidence type="ECO:0000256" key="10">
    <source>
        <dbReference type="ARBA" id="ARBA00022842"/>
    </source>
</evidence>
<keyword evidence="6" id="KW-0479">Metal-binding</keyword>
<evidence type="ECO:0000256" key="3">
    <source>
        <dbReference type="ARBA" id="ARBA00005283"/>
    </source>
</evidence>
<keyword evidence="18" id="KW-1185">Reference proteome</keyword>
<evidence type="ECO:0000256" key="2">
    <source>
        <dbReference type="ARBA" id="ARBA00004123"/>
    </source>
</evidence>
<dbReference type="PROSITE" id="PS50330">
    <property type="entry name" value="UIM"/>
    <property type="match status" value="1"/>
</dbReference>
<dbReference type="PRINTS" id="PR00853">
    <property type="entry name" value="XPGRADSUPER"/>
</dbReference>
<dbReference type="SMART" id="SM00279">
    <property type="entry name" value="HhH2"/>
    <property type="match status" value="1"/>
</dbReference>
<comment type="similarity">
    <text evidence="3">Belongs to the XPG/RAD2 endonuclease family. XPG subfamily.</text>
</comment>
<protein>
    <submittedName>
        <fullName evidence="17">XPG I-region</fullName>
    </submittedName>
</protein>
<organism evidence="17 18">
    <name type="scientific">Popillia japonica</name>
    <name type="common">Japanese beetle</name>
    <dbReference type="NCBI Taxonomy" id="7064"/>
    <lineage>
        <taxon>Eukaryota</taxon>
        <taxon>Metazoa</taxon>
        <taxon>Ecdysozoa</taxon>
        <taxon>Arthropoda</taxon>
        <taxon>Hexapoda</taxon>
        <taxon>Insecta</taxon>
        <taxon>Pterygota</taxon>
        <taxon>Neoptera</taxon>
        <taxon>Endopterygota</taxon>
        <taxon>Coleoptera</taxon>
        <taxon>Polyphaga</taxon>
        <taxon>Scarabaeiformia</taxon>
        <taxon>Scarabaeidae</taxon>
        <taxon>Rutelinae</taxon>
        <taxon>Popillia</taxon>
    </lineage>
</organism>
<dbReference type="GO" id="GO:0004520">
    <property type="term" value="F:DNA endonuclease activity"/>
    <property type="evidence" value="ECO:0007669"/>
    <property type="project" value="TreeGrafter"/>
</dbReference>
<evidence type="ECO:0000256" key="14">
    <source>
        <dbReference type="SAM" id="MobiDB-lite"/>
    </source>
</evidence>
<feature type="compositionally biased region" description="Polar residues" evidence="14">
    <location>
        <begin position="595"/>
        <end position="611"/>
    </location>
</feature>
<evidence type="ECO:0000256" key="5">
    <source>
        <dbReference type="ARBA" id="ARBA00022722"/>
    </source>
</evidence>
<dbReference type="PROSITE" id="PS00842">
    <property type="entry name" value="XPG_2"/>
    <property type="match status" value="1"/>
</dbReference>
<proteinExistence type="inferred from homology"/>
<feature type="compositionally biased region" description="Basic and acidic residues" evidence="14">
    <location>
        <begin position="550"/>
        <end position="561"/>
    </location>
</feature>
<evidence type="ECO:0000256" key="4">
    <source>
        <dbReference type="ARBA" id="ARBA00022553"/>
    </source>
</evidence>